<organism evidence="2 3">
    <name type="scientific">Delitschia confertaspora ATCC 74209</name>
    <dbReference type="NCBI Taxonomy" id="1513339"/>
    <lineage>
        <taxon>Eukaryota</taxon>
        <taxon>Fungi</taxon>
        <taxon>Dikarya</taxon>
        <taxon>Ascomycota</taxon>
        <taxon>Pezizomycotina</taxon>
        <taxon>Dothideomycetes</taxon>
        <taxon>Pleosporomycetidae</taxon>
        <taxon>Pleosporales</taxon>
        <taxon>Delitschiaceae</taxon>
        <taxon>Delitschia</taxon>
    </lineage>
</organism>
<comment type="caution">
    <text evidence="2">The sequence shown here is derived from an EMBL/GenBank/DDBJ whole genome shotgun (WGS) entry which is preliminary data.</text>
</comment>
<dbReference type="EMBL" id="ML993971">
    <property type="protein sequence ID" value="KAF2201560.1"/>
    <property type="molecule type" value="Genomic_DNA"/>
</dbReference>
<keyword evidence="3" id="KW-1185">Reference proteome</keyword>
<evidence type="ECO:0000313" key="3">
    <source>
        <dbReference type="Proteomes" id="UP000799536"/>
    </source>
</evidence>
<protein>
    <submittedName>
        <fullName evidence="2">Uncharacterized protein</fullName>
    </submittedName>
</protein>
<sequence>MMKSAKRKIRSYDWRWYVWWQGHFSSRERKKQPDDMRIVNLNRTINVRFRVLIAVWWEERHVKGVVLGKSKGDNAVRPPRTKPGSAADGPSELWARMKKRNLLSRSSDRSCSHYFRGRTGEANLADAGCCSAGVVHEKEKVAINKGKRKKTGSRIRDIY</sequence>
<accession>A0A9P4MZ64</accession>
<evidence type="ECO:0000256" key="1">
    <source>
        <dbReference type="SAM" id="MobiDB-lite"/>
    </source>
</evidence>
<dbReference type="AlphaFoldDB" id="A0A9P4MZ64"/>
<name>A0A9P4MZ64_9PLEO</name>
<reference evidence="2" key="1">
    <citation type="journal article" date="2020" name="Stud. Mycol.">
        <title>101 Dothideomycetes genomes: a test case for predicting lifestyles and emergence of pathogens.</title>
        <authorList>
            <person name="Haridas S."/>
            <person name="Albert R."/>
            <person name="Binder M."/>
            <person name="Bloem J."/>
            <person name="Labutti K."/>
            <person name="Salamov A."/>
            <person name="Andreopoulos B."/>
            <person name="Baker S."/>
            <person name="Barry K."/>
            <person name="Bills G."/>
            <person name="Bluhm B."/>
            <person name="Cannon C."/>
            <person name="Castanera R."/>
            <person name="Culley D."/>
            <person name="Daum C."/>
            <person name="Ezra D."/>
            <person name="Gonzalez J."/>
            <person name="Henrissat B."/>
            <person name="Kuo A."/>
            <person name="Liang C."/>
            <person name="Lipzen A."/>
            <person name="Lutzoni F."/>
            <person name="Magnuson J."/>
            <person name="Mondo S."/>
            <person name="Nolan M."/>
            <person name="Ohm R."/>
            <person name="Pangilinan J."/>
            <person name="Park H.-J."/>
            <person name="Ramirez L."/>
            <person name="Alfaro M."/>
            <person name="Sun H."/>
            <person name="Tritt A."/>
            <person name="Yoshinaga Y."/>
            <person name="Zwiers L.-H."/>
            <person name="Turgeon B."/>
            <person name="Goodwin S."/>
            <person name="Spatafora J."/>
            <person name="Crous P."/>
            <person name="Grigoriev I."/>
        </authorList>
    </citation>
    <scope>NUCLEOTIDE SEQUENCE</scope>
    <source>
        <strain evidence="2">ATCC 74209</strain>
    </source>
</reference>
<evidence type="ECO:0000313" key="2">
    <source>
        <dbReference type="EMBL" id="KAF2201560.1"/>
    </source>
</evidence>
<dbReference type="Proteomes" id="UP000799536">
    <property type="component" value="Unassembled WGS sequence"/>
</dbReference>
<gene>
    <name evidence="2" type="ORF">GQ43DRAFT_32983</name>
</gene>
<proteinExistence type="predicted"/>
<feature type="region of interest" description="Disordered" evidence="1">
    <location>
        <begin position="70"/>
        <end position="91"/>
    </location>
</feature>